<evidence type="ECO:0000313" key="4">
    <source>
        <dbReference type="EMBL" id="GGF03787.1"/>
    </source>
</evidence>
<organism evidence="4 5">
    <name type="scientific">Aliidongia dinghuensis</name>
    <dbReference type="NCBI Taxonomy" id="1867774"/>
    <lineage>
        <taxon>Bacteria</taxon>
        <taxon>Pseudomonadati</taxon>
        <taxon>Pseudomonadota</taxon>
        <taxon>Alphaproteobacteria</taxon>
        <taxon>Rhodospirillales</taxon>
        <taxon>Dongiaceae</taxon>
        <taxon>Aliidongia</taxon>
    </lineage>
</organism>
<dbReference type="InterPro" id="IPR029058">
    <property type="entry name" value="AB_hydrolase_fold"/>
</dbReference>
<dbReference type="InterPro" id="IPR000073">
    <property type="entry name" value="AB_hydrolase_1"/>
</dbReference>
<feature type="domain" description="AB hydrolase-1" evidence="3">
    <location>
        <begin position="81"/>
        <end position="337"/>
    </location>
</feature>
<keyword evidence="5" id="KW-1185">Reference proteome</keyword>
<dbReference type="GO" id="GO:0006508">
    <property type="term" value="P:proteolysis"/>
    <property type="evidence" value="ECO:0007669"/>
    <property type="project" value="InterPro"/>
</dbReference>
<proteinExistence type="inferred from homology"/>
<dbReference type="Proteomes" id="UP000646365">
    <property type="component" value="Unassembled WGS sequence"/>
</dbReference>
<reference evidence="4" key="1">
    <citation type="journal article" date="2014" name="Int. J. Syst. Evol. Microbiol.">
        <title>Complete genome sequence of Corynebacterium casei LMG S-19264T (=DSM 44701T), isolated from a smear-ripened cheese.</title>
        <authorList>
            <consortium name="US DOE Joint Genome Institute (JGI-PGF)"/>
            <person name="Walter F."/>
            <person name="Albersmeier A."/>
            <person name="Kalinowski J."/>
            <person name="Ruckert C."/>
        </authorList>
    </citation>
    <scope>NUCLEOTIDE SEQUENCE</scope>
    <source>
        <strain evidence="4">CGMCC 1.15725</strain>
    </source>
</reference>
<reference evidence="4" key="2">
    <citation type="submission" date="2020-09" db="EMBL/GenBank/DDBJ databases">
        <authorList>
            <person name="Sun Q."/>
            <person name="Zhou Y."/>
        </authorList>
    </citation>
    <scope>NUCLEOTIDE SEQUENCE</scope>
    <source>
        <strain evidence="4">CGMCC 1.15725</strain>
    </source>
</reference>
<dbReference type="SUPFAM" id="SSF53474">
    <property type="entry name" value="alpha/beta-Hydrolases"/>
    <property type="match status" value="1"/>
</dbReference>
<evidence type="ECO:0000259" key="3">
    <source>
        <dbReference type="Pfam" id="PF12697"/>
    </source>
</evidence>
<accession>A0A8J2YPR1</accession>
<dbReference type="PANTHER" id="PTHR43798">
    <property type="entry name" value="MONOACYLGLYCEROL LIPASE"/>
    <property type="match status" value="1"/>
</dbReference>
<sequence length="347" mass="37004">MTDETRPLDALKAAAEEGARRMAEFARGLQLPDPGNLLASLWPDEDIEARRLAEAYPPCGHFVEVDGVRLHWIERGAGRPVVFVHGAGGMVEDLLSSRFAPLVGADHRLIAIDRPGYGHSERPRRDPAGADLAVPDLAGPVAQARLLHRALARLGVERPVLIGHSWGGAMVLAFAHEFPADVAGVLVLAGWSHPAREATLWMAGLTAAPVVGSLMSRALAPALSGGLAQEIIGQLFAPEPVPASFLDFPIELALRPSQLRANAEDLAALNPDVARLRRHYRQLTVPMEILTGGADKVVNPMAHTFRLARAVPDAGFQVLPGVGHMLHHTQPEAVCAALARLTARIGG</sequence>
<evidence type="ECO:0000256" key="2">
    <source>
        <dbReference type="ARBA" id="ARBA00022801"/>
    </source>
</evidence>
<dbReference type="Pfam" id="PF12697">
    <property type="entry name" value="Abhydrolase_6"/>
    <property type="match status" value="1"/>
</dbReference>
<gene>
    <name evidence="4" type="ORF">GCM10011611_06550</name>
</gene>
<dbReference type="EMBL" id="BMJQ01000001">
    <property type="protein sequence ID" value="GGF03787.1"/>
    <property type="molecule type" value="Genomic_DNA"/>
</dbReference>
<name>A0A8J2YPR1_9PROT</name>
<dbReference type="InterPro" id="IPR002410">
    <property type="entry name" value="Peptidase_S33"/>
</dbReference>
<dbReference type="RefSeq" id="WP_189042355.1">
    <property type="nucleotide sequence ID" value="NZ_BMJQ01000001.1"/>
</dbReference>
<protein>
    <submittedName>
        <fullName evidence="4">Alpha/beta hydrolase</fullName>
    </submittedName>
</protein>
<keyword evidence="2 4" id="KW-0378">Hydrolase</keyword>
<evidence type="ECO:0000256" key="1">
    <source>
        <dbReference type="ARBA" id="ARBA00010088"/>
    </source>
</evidence>
<dbReference type="AlphaFoldDB" id="A0A8J2YPR1"/>
<dbReference type="GO" id="GO:0016020">
    <property type="term" value="C:membrane"/>
    <property type="evidence" value="ECO:0007669"/>
    <property type="project" value="TreeGrafter"/>
</dbReference>
<dbReference type="GO" id="GO:0008233">
    <property type="term" value="F:peptidase activity"/>
    <property type="evidence" value="ECO:0007669"/>
    <property type="project" value="InterPro"/>
</dbReference>
<comment type="similarity">
    <text evidence="1">Belongs to the peptidase S33 family.</text>
</comment>
<dbReference type="InterPro" id="IPR050266">
    <property type="entry name" value="AB_hydrolase_sf"/>
</dbReference>
<evidence type="ECO:0000313" key="5">
    <source>
        <dbReference type="Proteomes" id="UP000646365"/>
    </source>
</evidence>
<dbReference type="Gene3D" id="3.40.50.1820">
    <property type="entry name" value="alpha/beta hydrolase"/>
    <property type="match status" value="1"/>
</dbReference>
<dbReference type="PANTHER" id="PTHR43798:SF33">
    <property type="entry name" value="HYDROLASE, PUTATIVE (AFU_ORTHOLOGUE AFUA_2G14860)-RELATED"/>
    <property type="match status" value="1"/>
</dbReference>
<comment type="caution">
    <text evidence="4">The sequence shown here is derived from an EMBL/GenBank/DDBJ whole genome shotgun (WGS) entry which is preliminary data.</text>
</comment>
<dbReference type="PRINTS" id="PR00793">
    <property type="entry name" value="PROAMNOPTASE"/>
</dbReference>